<proteinExistence type="predicted"/>
<accession>A0ABV7A6N2</accession>
<name>A0ABV7A6N2_9BACI</name>
<keyword evidence="2" id="KW-1185">Reference proteome</keyword>
<dbReference type="EMBL" id="JBHRRZ010000015">
    <property type="protein sequence ID" value="MFC2948543.1"/>
    <property type="molecule type" value="Genomic_DNA"/>
</dbReference>
<reference evidence="2" key="1">
    <citation type="journal article" date="2019" name="Int. J. Syst. Evol. Microbiol.">
        <title>The Global Catalogue of Microorganisms (GCM) 10K type strain sequencing project: providing services to taxonomists for standard genome sequencing and annotation.</title>
        <authorList>
            <consortium name="The Broad Institute Genomics Platform"/>
            <consortium name="The Broad Institute Genome Sequencing Center for Infectious Disease"/>
            <person name="Wu L."/>
            <person name="Ma J."/>
        </authorList>
    </citation>
    <scope>NUCLEOTIDE SEQUENCE [LARGE SCALE GENOMIC DNA]</scope>
    <source>
        <strain evidence="2">KCTC 13193</strain>
    </source>
</reference>
<gene>
    <name evidence="1" type="ORF">ACFODW_09345</name>
</gene>
<protein>
    <submittedName>
        <fullName evidence="1">Uncharacterized protein</fullName>
    </submittedName>
</protein>
<comment type="caution">
    <text evidence="1">The sequence shown here is derived from an EMBL/GenBank/DDBJ whole genome shotgun (WGS) entry which is preliminary data.</text>
</comment>
<evidence type="ECO:0000313" key="1">
    <source>
        <dbReference type="EMBL" id="MFC2948543.1"/>
    </source>
</evidence>
<dbReference type="RefSeq" id="WP_390305645.1">
    <property type="nucleotide sequence ID" value="NZ_JBHRRZ010000015.1"/>
</dbReference>
<evidence type="ECO:0000313" key="2">
    <source>
        <dbReference type="Proteomes" id="UP001595387"/>
    </source>
</evidence>
<sequence length="53" mass="6135">MRYEETKHVGNVYTTKEYEGTPEEIDRLMKMQNMKVNSPTINIPSLKSGMKEG</sequence>
<organism evidence="1 2">
    <name type="scientific">Virgibacillus sediminis</name>
    <dbReference type="NCBI Taxonomy" id="202260"/>
    <lineage>
        <taxon>Bacteria</taxon>
        <taxon>Bacillati</taxon>
        <taxon>Bacillota</taxon>
        <taxon>Bacilli</taxon>
        <taxon>Bacillales</taxon>
        <taxon>Bacillaceae</taxon>
        <taxon>Virgibacillus</taxon>
    </lineage>
</organism>
<dbReference type="Proteomes" id="UP001595387">
    <property type="component" value="Unassembled WGS sequence"/>
</dbReference>